<dbReference type="Proteomes" id="UP000827092">
    <property type="component" value="Unassembled WGS sequence"/>
</dbReference>
<proteinExistence type="predicted"/>
<evidence type="ECO:0000313" key="2">
    <source>
        <dbReference type="Proteomes" id="UP000827092"/>
    </source>
</evidence>
<keyword evidence="2" id="KW-1185">Reference proteome</keyword>
<comment type="caution">
    <text evidence="1">The sequence shown here is derived from an EMBL/GenBank/DDBJ whole genome shotgun (WGS) entry which is preliminary data.</text>
</comment>
<sequence length="134" mass="15274">MQFESKEKTVISHQQRFPAPKSAKFTALTSVILISKPTLADTGILHHIHQYPKGTDYNPIHITNIHHLHYKQHRRDTNTKYRNTTASIGESHEYSARRLSQPMAAALVRESEAKPVSSFRPSFLPNLARPDHVV</sequence>
<dbReference type="EMBL" id="JAFNEN010000149">
    <property type="protein sequence ID" value="KAG8191938.1"/>
    <property type="molecule type" value="Genomic_DNA"/>
</dbReference>
<evidence type="ECO:0000313" key="1">
    <source>
        <dbReference type="EMBL" id="KAG8191938.1"/>
    </source>
</evidence>
<reference evidence="1 2" key="1">
    <citation type="journal article" date="2022" name="Nat. Ecol. Evol.">
        <title>A masculinizing supergene underlies an exaggerated male reproductive morph in a spider.</title>
        <authorList>
            <person name="Hendrickx F."/>
            <person name="De Corte Z."/>
            <person name="Sonet G."/>
            <person name="Van Belleghem S.M."/>
            <person name="Kostlbacher S."/>
            <person name="Vangestel C."/>
        </authorList>
    </citation>
    <scope>NUCLEOTIDE SEQUENCE [LARGE SCALE GENOMIC DNA]</scope>
    <source>
        <strain evidence="1">W744_W776</strain>
    </source>
</reference>
<protein>
    <submittedName>
        <fullName evidence="1">Uncharacterized protein</fullName>
    </submittedName>
</protein>
<dbReference type="AlphaFoldDB" id="A0AAV6V7T9"/>
<organism evidence="1 2">
    <name type="scientific">Oedothorax gibbosus</name>
    <dbReference type="NCBI Taxonomy" id="931172"/>
    <lineage>
        <taxon>Eukaryota</taxon>
        <taxon>Metazoa</taxon>
        <taxon>Ecdysozoa</taxon>
        <taxon>Arthropoda</taxon>
        <taxon>Chelicerata</taxon>
        <taxon>Arachnida</taxon>
        <taxon>Araneae</taxon>
        <taxon>Araneomorphae</taxon>
        <taxon>Entelegynae</taxon>
        <taxon>Araneoidea</taxon>
        <taxon>Linyphiidae</taxon>
        <taxon>Erigoninae</taxon>
        <taxon>Oedothorax</taxon>
    </lineage>
</organism>
<name>A0AAV6V7T9_9ARAC</name>
<accession>A0AAV6V7T9</accession>
<gene>
    <name evidence="1" type="ORF">JTE90_007734</name>
</gene>